<dbReference type="Gene3D" id="1.20.120.1490">
    <property type="match status" value="1"/>
</dbReference>
<dbReference type="AlphaFoldDB" id="A0A2S0MZ66"/>
<gene>
    <name evidence="2" type="ORF">C6571_07700</name>
</gene>
<keyword evidence="1" id="KW-0812">Transmembrane</keyword>
<dbReference type="OrthoDB" id="8776540at2"/>
<dbReference type="EMBL" id="CP027669">
    <property type="protein sequence ID" value="AVO41184.1"/>
    <property type="molecule type" value="Genomic_DNA"/>
</dbReference>
<evidence type="ECO:0000313" key="2">
    <source>
        <dbReference type="EMBL" id="AVO41184.1"/>
    </source>
</evidence>
<reference evidence="2 3" key="1">
    <citation type="submission" date="2018-03" db="EMBL/GenBank/DDBJ databases">
        <title>Genome sequencing of Simplicispira sp.</title>
        <authorList>
            <person name="Kim S.-J."/>
            <person name="Heo J."/>
            <person name="Kwon S.-W."/>
        </authorList>
    </citation>
    <scope>NUCLEOTIDE SEQUENCE [LARGE SCALE GENOMIC DNA]</scope>
    <source>
        <strain evidence="2 3">SC1-8</strain>
    </source>
</reference>
<dbReference type="InterPro" id="IPR025961">
    <property type="entry name" value="Metal_resist"/>
</dbReference>
<keyword evidence="1" id="KW-1133">Transmembrane helix</keyword>
<dbReference type="Pfam" id="PF13801">
    <property type="entry name" value="Metal_resist"/>
    <property type="match status" value="1"/>
</dbReference>
<evidence type="ECO:0000256" key="1">
    <source>
        <dbReference type="SAM" id="Phobius"/>
    </source>
</evidence>
<evidence type="ECO:0000313" key="3">
    <source>
        <dbReference type="Proteomes" id="UP000239326"/>
    </source>
</evidence>
<protein>
    <recommendedName>
        <fullName evidence="4">Zinc resistance-associated protein</fullName>
    </recommendedName>
</protein>
<feature type="transmembrane region" description="Helical" evidence="1">
    <location>
        <begin position="6"/>
        <end position="27"/>
    </location>
</feature>
<dbReference type="Proteomes" id="UP000239326">
    <property type="component" value="Chromosome"/>
</dbReference>
<accession>A0A2S0MZ66</accession>
<keyword evidence="3" id="KW-1185">Reference proteome</keyword>
<proteinExistence type="predicted"/>
<dbReference type="RefSeq" id="WP_106446162.1">
    <property type="nucleotide sequence ID" value="NZ_CP027669.1"/>
</dbReference>
<dbReference type="KEGG" id="simp:C6571_07700"/>
<keyword evidence="1" id="KW-0472">Membrane</keyword>
<evidence type="ECO:0008006" key="4">
    <source>
        <dbReference type="Google" id="ProtNLM"/>
    </source>
</evidence>
<organism evidence="2 3">
    <name type="scientific">Simplicispira suum</name>
    <dbReference type="NCBI Taxonomy" id="2109915"/>
    <lineage>
        <taxon>Bacteria</taxon>
        <taxon>Pseudomonadati</taxon>
        <taxon>Pseudomonadota</taxon>
        <taxon>Betaproteobacteria</taxon>
        <taxon>Burkholderiales</taxon>
        <taxon>Comamonadaceae</taxon>
        <taxon>Simplicispira</taxon>
    </lineage>
</organism>
<sequence>MNRPAWTRYLLAASLALNLGIVVALVIRPSPPRPVDIAAQPQHLNLQDYLKLTPDQRTQWQALEPAFLQELAANWQDIRQHRETLVRHIFAAAPDRKAIDAEQAAIAALQEAQQQRVIAQLLAERSVLDEEQRKRLMDLLLHRYSQESTEEELLHRD</sequence>
<name>A0A2S0MZ66_9BURK</name>